<keyword evidence="2 4" id="KW-0418">Kinase</keyword>
<dbReference type="EMBL" id="NHMP01000008">
    <property type="protein sequence ID" value="OXE45619.1"/>
    <property type="molecule type" value="Genomic_DNA"/>
</dbReference>
<dbReference type="Proteomes" id="UP000214610">
    <property type="component" value="Unassembled WGS sequence"/>
</dbReference>
<organism evidence="4 5">
    <name type="scientific">Turicimonas muris</name>
    <dbReference type="NCBI Taxonomy" id="1796652"/>
    <lineage>
        <taxon>Bacteria</taxon>
        <taxon>Pseudomonadati</taxon>
        <taxon>Pseudomonadota</taxon>
        <taxon>Betaproteobacteria</taxon>
        <taxon>Burkholderiales</taxon>
        <taxon>Sutterellaceae</taxon>
        <taxon>Turicimonas</taxon>
    </lineage>
</organism>
<dbReference type="NCBIfam" id="TIGR02198">
    <property type="entry name" value="rfaE_dom_I"/>
    <property type="match status" value="1"/>
</dbReference>
<dbReference type="SUPFAM" id="SSF53613">
    <property type="entry name" value="Ribokinase-like"/>
    <property type="match status" value="1"/>
</dbReference>
<dbReference type="PANTHER" id="PTHR46969">
    <property type="entry name" value="BIFUNCTIONAL PROTEIN HLDE"/>
    <property type="match status" value="1"/>
</dbReference>
<dbReference type="GO" id="GO:0033785">
    <property type="term" value="F:heptose 7-phosphate kinase activity"/>
    <property type="evidence" value="ECO:0007669"/>
    <property type="project" value="TreeGrafter"/>
</dbReference>
<evidence type="ECO:0000256" key="2">
    <source>
        <dbReference type="ARBA" id="ARBA00022777"/>
    </source>
</evidence>
<accession>A0A227KDU9</accession>
<dbReference type="GO" id="GO:0033786">
    <property type="term" value="F:heptose-1-phosphate adenylyltransferase activity"/>
    <property type="evidence" value="ECO:0007669"/>
    <property type="project" value="TreeGrafter"/>
</dbReference>
<evidence type="ECO:0000313" key="4">
    <source>
        <dbReference type="EMBL" id="OXE45619.1"/>
    </source>
</evidence>
<sequence>MELENINKKAIEAASILVVGDAMLDRYWFGDASRISPEAPVPVVKVTRREDRLGGAANVARNSASLGSLTSLLAVIGDDEAGNVLMELLEKSNVRPCLYKDPNTTTTVKLRILARNQQMLRTDFESQVQGLALDMHESRFASLLPDHDAVILSDYGKGGLDRIAKIIAQGRTFGKPILIDPKGDDYSCYKYATCITPNRSELAQVVGQWRDEEDLQNRAQNLREELKLEKLLLTRSEEGMTLFDEDGSWSVPAQAREVFDVSGAGDTVISVLGVMLAAGYDWRTAVTVSNRAGSIVVGKLGTATVTFEELFGKQ</sequence>
<keyword evidence="5" id="KW-1185">Reference proteome</keyword>
<dbReference type="PROSITE" id="PS00583">
    <property type="entry name" value="PFKB_KINASES_1"/>
    <property type="match status" value="1"/>
</dbReference>
<dbReference type="Pfam" id="PF00294">
    <property type="entry name" value="PfkB"/>
    <property type="match status" value="1"/>
</dbReference>
<dbReference type="InterPro" id="IPR029056">
    <property type="entry name" value="Ribokinase-like"/>
</dbReference>
<dbReference type="CDD" id="cd01172">
    <property type="entry name" value="RfaE_like"/>
    <property type="match status" value="1"/>
</dbReference>
<dbReference type="InterPro" id="IPR011611">
    <property type="entry name" value="PfkB_dom"/>
</dbReference>
<dbReference type="InterPro" id="IPR002173">
    <property type="entry name" value="Carboh/pur_kinase_PfkB_CS"/>
</dbReference>
<dbReference type="GO" id="GO:0005829">
    <property type="term" value="C:cytosol"/>
    <property type="evidence" value="ECO:0007669"/>
    <property type="project" value="TreeGrafter"/>
</dbReference>
<reference evidence="5" key="1">
    <citation type="submission" date="2017-05" db="EMBL/GenBank/DDBJ databases">
        <title>Improved OligoMM genomes.</title>
        <authorList>
            <person name="Garzetti D."/>
        </authorList>
    </citation>
    <scope>NUCLEOTIDE SEQUENCE [LARGE SCALE GENOMIC DNA]</scope>
    <source>
        <strain evidence="5">YL45</strain>
    </source>
</reference>
<proteinExistence type="predicted"/>
<dbReference type="Gene3D" id="3.40.1190.20">
    <property type="match status" value="1"/>
</dbReference>
<name>A0A227KDU9_9BURK</name>
<feature type="domain" description="Carbohydrate kinase PfkB" evidence="3">
    <location>
        <begin position="14"/>
        <end position="304"/>
    </location>
</feature>
<gene>
    <name evidence="4" type="ORF">ADH67_10725</name>
</gene>
<dbReference type="PANTHER" id="PTHR46969:SF1">
    <property type="entry name" value="BIFUNCTIONAL PROTEIN HLDE"/>
    <property type="match status" value="1"/>
</dbReference>
<comment type="caution">
    <text evidence="4">The sequence shown here is derived from an EMBL/GenBank/DDBJ whole genome shotgun (WGS) entry which is preliminary data.</text>
</comment>
<dbReference type="FunFam" id="3.40.1190.20:FF:000002">
    <property type="entry name" value="Bifunctional protein HldE"/>
    <property type="match status" value="1"/>
</dbReference>
<dbReference type="GO" id="GO:0016773">
    <property type="term" value="F:phosphotransferase activity, alcohol group as acceptor"/>
    <property type="evidence" value="ECO:0007669"/>
    <property type="project" value="InterPro"/>
</dbReference>
<evidence type="ECO:0000256" key="1">
    <source>
        <dbReference type="ARBA" id="ARBA00022679"/>
    </source>
</evidence>
<evidence type="ECO:0000259" key="3">
    <source>
        <dbReference type="Pfam" id="PF00294"/>
    </source>
</evidence>
<evidence type="ECO:0000313" key="5">
    <source>
        <dbReference type="Proteomes" id="UP000214610"/>
    </source>
</evidence>
<dbReference type="RefSeq" id="WP_066594101.1">
    <property type="nucleotide sequence ID" value="NZ_CAOTTD010000010.1"/>
</dbReference>
<dbReference type="GeneID" id="78362081"/>
<protein>
    <submittedName>
        <fullName evidence="4">D-glycero-beta-D-manno-heptose-7-phosphate kinase</fullName>
    </submittedName>
</protein>
<keyword evidence="1" id="KW-0808">Transferase</keyword>
<dbReference type="AlphaFoldDB" id="A0A227KDU9"/>
<dbReference type="InterPro" id="IPR011913">
    <property type="entry name" value="RfaE_dom_I"/>
</dbReference>